<dbReference type="GO" id="GO:0016020">
    <property type="term" value="C:membrane"/>
    <property type="evidence" value="ECO:0007669"/>
    <property type="project" value="UniProtKB-SubCell"/>
</dbReference>
<accession>A0AA47M8W4</accession>
<feature type="transmembrane region" description="Helical" evidence="9">
    <location>
        <begin position="127"/>
        <end position="148"/>
    </location>
</feature>
<keyword evidence="2" id="KW-0716">Sensory transduction</keyword>
<dbReference type="PRINTS" id="PR00237">
    <property type="entry name" value="GPCRRHODOPSN"/>
</dbReference>
<protein>
    <submittedName>
        <fullName evidence="11">Olfactory receptor class A-like protein 4</fullName>
    </submittedName>
</protein>
<keyword evidence="4 9" id="KW-1133">Transmembrane helix</keyword>
<gene>
    <name evidence="11" type="primary">ora4_1</name>
    <name evidence="11" type="ORF">N1851_028214</name>
</gene>
<proteinExistence type="predicted"/>
<evidence type="ECO:0000256" key="4">
    <source>
        <dbReference type="ARBA" id="ARBA00022989"/>
    </source>
</evidence>
<evidence type="ECO:0000256" key="2">
    <source>
        <dbReference type="ARBA" id="ARBA00022606"/>
    </source>
</evidence>
<feature type="transmembrane region" description="Helical" evidence="9">
    <location>
        <begin position="169"/>
        <end position="190"/>
    </location>
</feature>
<evidence type="ECO:0000256" key="9">
    <source>
        <dbReference type="SAM" id="Phobius"/>
    </source>
</evidence>
<comment type="caution">
    <text evidence="11">The sequence shown here is derived from an EMBL/GenBank/DDBJ whole genome shotgun (WGS) entry which is preliminary data.</text>
</comment>
<organism evidence="11 12">
    <name type="scientific">Merluccius polli</name>
    <name type="common">Benguela hake</name>
    <name type="synonym">Merluccius cadenati</name>
    <dbReference type="NCBI Taxonomy" id="89951"/>
    <lineage>
        <taxon>Eukaryota</taxon>
        <taxon>Metazoa</taxon>
        <taxon>Chordata</taxon>
        <taxon>Craniata</taxon>
        <taxon>Vertebrata</taxon>
        <taxon>Euteleostomi</taxon>
        <taxon>Actinopterygii</taxon>
        <taxon>Neopterygii</taxon>
        <taxon>Teleostei</taxon>
        <taxon>Neoteleostei</taxon>
        <taxon>Acanthomorphata</taxon>
        <taxon>Zeiogadaria</taxon>
        <taxon>Gadariae</taxon>
        <taxon>Gadiformes</taxon>
        <taxon>Gadoidei</taxon>
        <taxon>Merlucciidae</taxon>
        <taxon>Merluccius</taxon>
    </lineage>
</organism>
<feature type="transmembrane region" description="Helical" evidence="9">
    <location>
        <begin position="238"/>
        <end position="256"/>
    </location>
</feature>
<dbReference type="SUPFAM" id="SSF81321">
    <property type="entry name" value="Family A G protein-coupled receptor-like"/>
    <property type="match status" value="1"/>
</dbReference>
<dbReference type="PANTHER" id="PTHR11394:SF72">
    <property type="entry name" value="OLFACTORY RECEPTOR CLASS A-LIKE PROTEIN 4"/>
    <property type="match status" value="1"/>
</dbReference>
<evidence type="ECO:0000313" key="12">
    <source>
        <dbReference type="Proteomes" id="UP001174136"/>
    </source>
</evidence>
<feature type="domain" description="G-protein coupled receptors family 1 profile" evidence="10">
    <location>
        <begin position="60"/>
        <end position="303"/>
    </location>
</feature>
<dbReference type="EMBL" id="JAOPHQ010005405">
    <property type="protein sequence ID" value="KAK0135838.1"/>
    <property type="molecule type" value="Genomic_DNA"/>
</dbReference>
<dbReference type="Pfam" id="PF00001">
    <property type="entry name" value="7tm_1"/>
    <property type="match status" value="1"/>
</dbReference>
<evidence type="ECO:0000313" key="11">
    <source>
        <dbReference type="EMBL" id="KAK0135838.1"/>
    </source>
</evidence>
<name>A0AA47M8W4_MERPO</name>
<evidence type="ECO:0000256" key="1">
    <source>
        <dbReference type="ARBA" id="ARBA00004141"/>
    </source>
</evidence>
<feature type="transmembrane region" description="Helical" evidence="9">
    <location>
        <begin position="290"/>
        <end position="312"/>
    </location>
</feature>
<reference evidence="11" key="1">
    <citation type="journal article" date="2023" name="Front. Mar. Sci.">
        <title>A new Merluccius polli reference genome to investigate the effects of global change in West African waters.</title>
        <authorList>
            <person name="Mateo J.L."/>
            <person name="Blanco-Fernandez C."/>
            <person name="Garcia-Vazquez E."/>
            <person name="Machado-Schiaffino G."/>
        </authorList>
    </citation>
    <scope>NUCLEOTIDE SEQUENCE</scope>
    <source>
        <strain evidence="11">C29</strain>
        <tissue evidence="11">Fin</tissue>
    </source>
</reference>
<dbReference type="PROSITE" id="PS50262">
    <property type="entry name" value="G_PROTEIN_RECEP_F1_2"/>
    <property type="match status" value="1"/>
</dbReference>
<comment type="subcellular location">
    <subcellularLocation>
        <location evidence="1">Membrane</location>
        <topology evidence="1">Multi-pass membrane protein</topology>
    </subcellularLocation>
</comment>
<dbReference type="CDD" id="cd00637">
    <property type="entry name" value="7tm_classA_rhodopsin-like"/>
    <property type="match status" value="1"/>
</dbReference>
<feature type="transmembrane region" description="Helical" evidence="9">
    <location>
        <begin position="86"/>
        <end position="107"/>
    </location>
</feature>
<dbReference type="AlphaFoldDB" id="A0AA47M8W4"/>
<dbReference type="InterPro" id="IPR000276">
    <property type="entry name" value="GPCR_Rhodpsn"/>
</dbReference>
<keyword evidence="3 9" id="KW-0812">Transmembrane</keyword>
<evidence type="ECO:0000259" key="10">
    <source>
        <dbReference type="PROSITE" id="PS50262"/>
    </source>
</evidence>
<keyword evidence="8" id="KW-0807">Transducer</keyword>
<sequence length="407" mass="44504">MDSITVEVHVDGGGWVNQEHTRFANTIKAWLRHAEVDAMSEVLTVDAILFGLLVFSGILGNIMVMHTVCQSAVQSPSRRMPPSDTILVHLSLANLLTSLFRTVPIFISDLGLEVTLSPGWCRLFMLLWVWWRAVGCWVTLALSAFHCATLRRQHVAFGPLAQRRERRRVWVVLGLVWGVNLALSLPALVYTTHVHGNATVELMVISCTTRPLLGCIWEFPSARQGSAFASTSLVLNEVAPLVLMICTNLATLHALAKHIRAVTNGGEAAGGATHGDLERHVASERKAGHVIMSLVSLFVVCWVLQVAAVTYYNHDGGHHAEGLLTVAHFSASLFVGFSPMVVALGHGKLRKRIVGKVLGCSGLFLCHKRDTEEESSATESTQKEKGKTIFVVQKEANKTNEKAVSKK</sequence>
<dbReference type="Gene3D" id="1.20.1070.10">
    <property type="entry name" value="Rhodopsin 7-helix transmembrane proteins"/>
    <property type="match status" value="1"/>
</dbReference>
<keyword evidence="5" id="KW-0297">G-protein coupled receptor</keyword>
<dbReference type="PANTHER" id="PTHR11394">
    <property type="entry name" value="TASTE RECEPTOR TYPE 2"/>
    <property type="match status" value="1"/>
</dbReference>
<evidence type="ECO:0000256" key="3">
    <source>
        <dbReference type="ARBA" id="ARBA00022692"/>
    </source>
</evidence>
<dbReference type="GO" id="GO:0004930">
    <property type="term" value="F:G protein-coupled receptor activity"/>
    <property type="evidence" value="ECO:0007669"/>
    <property type="project" value="UniProtKB-KW"/>
</dbReference>
<dbReference type="Proteomes" id="UP001174136">
    <property type="component" value="Unassembled WGS sequence"/>
</dbReference>
<keyword evidence="6 9" id="KW-0472">Membrane</keyword>
<dbReference type="InterPro" id="IPR017452">
    <property type="entry name" value="GPCR_Rhodpsn_7TM"/>
</dbReference>
<feature type="transmembrane region" description="Helical" evidence="9">
    <location>
        <begin position="324"/>
        <end position="344"/>
    </location>
</feature>
<keyword evidence="7 11" id="KW-0675">Receptor</keyword>
<evidence type="ECO:0000256" key="8">
    <source>
        <dbReference type="ARBA" id="ARBA00023224"/>
    </source>
</evidence>
<evidence type="ECO:0000256" key="7">
    <source>
        <dbReference type="ARBA" id="ARBA00023170"/>
    </source>
</evidence>
<keyword evidence="12" id="KW-1185">Reference proteome</keyword>
<evidence type="ECO:0000256" key="6">
    <source>
        <dbReference type="ARBA" id="ARBA00023136"/>
    </source>
</evidence>
<feature type="transmembrane region" description="Helical" evidence="9">
    <location>
        <begin position="47"/>
        <end position="65"/>
    </location>
</feature>
<evidence type="ECO:0000256" key="5">
    <source>
        <dbReference type="ARBA" id="ARBA00023040"/>
    </source>
</evidence>